<keyword evidence="3" id="KW-1185">Reference proteome</keyword>
<dbReference type="EMBL" id="CDMY01000189">
    <property type="protein sequence ID" value="CEL93763.1"/>
    <property type="molecule type" value="Genomic_DNA"/>
</dbReference>
<keyword evidence="1" id="KW-0732">Signal</keyword>
<accession>A0A0G4EEE8</accession>
<name>A0A0G4EEE8_VITBC</name>
<protein>
    <recommendedName>
        <fullName evidence="4">FZ domain-containing protein</fullName>
    </recommendedName>
</protein>
<feature type="signal peptide" evidence="1">
    <location>
        <begin position="1"/>
        <end position="18"/>
    </location>
</feature>
<dbReference type="VEuPathDB" id="CryptoDB:Vbra_7100"/>
<evidence type="ECO:0008006" key="4">
    <source>
        <dbReference type="Google" id="ProtNLM"/>
    </source>
</evidence>
<sequence>MRLPVVALLVCNCCIASASTSVKLPLPGSGTDGGGAGVGVASLDAEFPSPALKCGKKGGVLTCLEPLGPVAATHCFKSLFKAGLSNLLVASAHGELEGLEELVEDTLESASTPDIARAACNECFANHRDPDEVCQSRLCYLTSFTCATNFIGETCEGWRSLPGIPEPQAPVIDPSLGVAECSWRTSRATSRRTSLTRLWRPSR</sequence>
<dbReference type="PhylomeDB" id="A0A0G4EEE8"/>
<proteinExistence type="predicted"/>
<dbReference type="AlphaFoldDB" id="A0A0G4EEE8"/>
<feature type="chain" id="PRO_5005187206" description="FZ domain-containing protein" evidence="1">
    <location>
        <begin position="19"/>
        <end position="203"/>
    </location>
</feature>
<organism evidence="2 3">
    <name type="scientific">Vitrella brassicaformis (strain CCMP3155)</name>
    <dbReference type="NCBI Taxonomy" id="1169540"/>
    <lineage>
        <taxon>Eukaryota</taxon>
        <taxon>Sar</taxon>
        <taxon>Alveolata</taxon>
        <taxon>Colpodellida</taxon>
        <taxon>Vitrellaceae</taxon>
        <taxon>Vitrella</taxon>
    </lineage>
</organism>
<reference evidence="2 3" key="1">
    <citation type="submission" date="2014-11" db="EMBL/GenBank/DDBJ databases">
        <authorList>
            <person name="Zhu J."/>
            <person name="Qi W."/>
            <person name="Song R."/>
        </authorList>
    </citation>
    <scope>NUCLEOTIDE SEQUENCE [LARGE SCALE GENOMIC DNA]</scope>
</reference>
<dbReference type="InParanoid" id="A0A0G4EEE8"/>
<evidence type="ECO:0000313" key="2">
    <source>
        <dbReference type="EMBL" id="CEL93763.1"/>
    </source>
</evidence>
<gene>
    <name evidence="2" type="ORF">Vbra_7100</name>
</gene>
<evidence type="ECO:0000313" key="3">
    <source>
        <dbReference type="Proteomes" id="UP000041254"/>
    </source>
</evidence>
<evidence type="ECO:0000256" key="1">
    <source>
        <dbReference type="SAM" id="SignalP"/>
    </source>
</evidence>
<dbReference type="Proteomes" id="UP000041254">
    <property type="component" value="Unassembled WGS sequence"/>
</dbReference>